<dbReference type="Pfam" id="PF13556">
    <property type="entry name" value="HTH_30"/>
    <property type="match status" value="1"/>
</dbReference>
<sequence>MPATLRTLLDDPSFPLRVLTRLDDDALDRPLSWVHSSDLLDPTPYLEAGNLLLTNGAQFSPDPDADEALAYCRRLRELGVAGLGFATDIIHDRVPETVVRAGEAADLPIVEIADRAPFIRIIRFVADIIAAEGAARLSWLLDAQRAVARAAVREDGLREILATLSRLLDAWVELYDAVGGRLSSPGLRGAPAEVEAEVGRDVRRLLERRTAASLVVPSAGHALVQTIGQSGRLRGVLAVGGPEPLDPAGRDLVASVVALASIALEQQRGLQSALRGVRAGVIDLLVNGHGDTARRVAASALGGLPAAPYLVGVVRGAAALGGLPAAPYLVGVVRGAAALAGLHDELDLVSSDPARMFSAERDDDIIVLVADDAAPALAALAARRGLHVGTARHEAGDDLAENLRRAVHAARDAEAGTLRAYDDLAGRGLMGALRERGGEVLARSLLQPLEALPAAEQERMRESARVWLDANGAWDPAARSLGIHRHTLRARMAQLEQVLELDLSSFAARAELWAALELAGPPARA</sequence>
<evidence type="ECO:0000313" key="4">
    <source>
        <dbReference type="Proteomes" id="UP000186456"/>
    </source>
</evidence>
<dbReference type="InterPro" id="IPR042070">
    <property type="entry name" value="PucR_C-HTH_sf"/>
</dbReference>
<dbReference type="AlphaFoldDB" id="A0A1H0MGC7"/>
<evidence type="ECO:0000259" key="1">
    <source>
        <dbReference type="Pfam" id="PF07905"/>
    </source>
</evidence>
<dbReference type="Pfam" id="PF07905">
    <property type="entry name" value="PucR"/>
    <property type="match status" value="1"/>
</dbReference>
<gene>
    <name evidence="3" type="ORF">SAMN04487788_0943</name>
</gene>
<dbReference type="InterPro" id="IPR051448">
    <property type="entry name" value="CdaR-like_regulators"/>
</dbReference>
<dbReference type="InterPro" id="IPR012914">
    <property type="entry name" value="PucR_dom"/>
</dbReference>
<dbReference type="PANTHER" id="PTHR33744">
    <property type="entry name" value="CARBOHYDRATE DIACID REGULATOR"/>
    <property type="match status" value="1"/>
</dbReference>
<dbReference type="PANTHER" id="PTHR33744:SF1">
    <property type="entry name" value="DNA-BINDING TRANSCRIPTIONAL ACTIVATOR ADER"/>
    <property type="match status" value="1"/>
</dbReference>
<accession>A0A1H0MGC7</accession>
<evidence type="ECO:0000259" key="2">
    <source>
        <dbReference type="Pfam" id="PF13556"/>
    </source>
</evidence>
<feature type="domain" description="PucR C-terminal helix-turn-helix" evidence="2">
    <location>
        <begin position="462"/>
        <end position="517"/>
    </location>
</feature>
<feature type="domain" description="Purine catabolism PurC-like" evidence="1">
    <location>
        <begin position="8"/>
        <end position="129"/>
    </location>
</feature>
<dbReference type="RefSeq" id="WP_074694593.1">
    <property type="nucleotide sequence ID" value="NZ_FNJN01000002.1"/>
</dbReference>
<protein>
    <submittedName>
        <fullName evidence="3">Purine catabolism regulatory protein</fullName>
    </submittedName>
</protein>
<dbReference type="InterPro" id="IPR025736">
    <property type="entry name" value="PucR_C-HTH_dom"/>
</dbReference>
<name>A0A1H0MGC7_MICTS</name>
<dbReference type="Gene3D" id="1.10.10.2840">
    <property type="entry name" value="PucR C-terminal helix-turn-helix domain"/>
    <property type="match status" value="1"/>
</dbReference>
<proteinExistence type="predicted"/>
<reference evidence="3 4" key="1">
    <citation type="submission" date="2016-10" db="EMBL/GenBank/DDBJ databases">
        <authorList>
            <person name="de Groot N.N."/>
        </authorList>
    </citation>
    <scope>NUCLEOTIDE SEQUENCE [LARGE SCALE GENOMIC DNA]</scope>
    <source>
        <strain evidence="3 4">StLB037</strain>
    </source>
</reference>
<organism evidence="3 4">
    <name type="scientific">Microbacterium testaceum (strain StLB037)</name>
    <dbReference type="NCBI Taxonomy" id="979556"/>
    <lineage>
        <taxon>Bacteria</taxon>
        <taxon>Bacillati</taxon>
        <taxon>Actinomycetota</taxon>
        <taxon>Actinomycetes</taxon>
        <taxon>Micrococcales</taxon>
        <taxon>Microbacteriaceae</taxon>
        <taxon>Microbacterium</taxon>
    </lineage>
</organism>
<dbReference type="EMBL" id="FNJN01000002">
    <property type="protein sequence ID" value="SDO79454.1"/>
    <property type="molecule type" value="Genomic_DNA"/>
</dbReference>
<evidence type="ECO:0000313" key="3">
    <source>
        <dbReference type="EMBL" id="SDO79454.1"/>
    </source>
</evidence>
<dbReference type="Proteomes" id="UP000186456">
    <property type="component" value="Unassembled WGS sequence"/>
</dbReference>